<keyword evidence="2" id="KW-1185">Reference proteome</keyword>
<protein>
    <submittedName>
        <fullName evidence="1">Uncharacterized protein</fullName>
    </submittedName>
</protein>
<accession>A0A0A0JQM5</accession>
<dbReference type="Proteomes" id="UP000030011">
    <property type="component" value="Unassembled WGS sequence"/>
</dbReference>
<dbReference type="EMBL" id="AVPK01000003">
    <property type="protein sequence ID" value="KGN38347.1"/>
    <property type="molecule type" value="Genomic_DNA"/>
</dbReference>
<dbReference type="AlphaFoldDB" id="A0A0A0JQM5"/>
<sequence length="29" mass="3096">MGIAMNENPLQGSYVIDELTDMVEAAVLA</sequence>
<evidence type="ECO:0000313" key="1">
    <source>
        <dbReference type="EMBL" id="KGN38347.1"/>
    </source>
</evidence>
<proteinExistence type="predicted"/>
<organism evidence="1 2">
    <name type="scientific">Knoellia subterranea KCTC 19937</name>
    <dbReference type="NCBI Taxonomy" id="1385521"/>
    <lineage>
        <taxon>Bacteria</taxon>
        <taxon>Bacillati</taxon>
        <taxon>Actinomycetota</taxon>
        <taxon>Actinomycetes</taxon>
        <taxon>Micrococcales</taxon>
        <taxon>Intrasporangiaceae</taxon>
        <taxon>Knoellia</taxon>
    </lineage>
</organism>
<reference evidence="1 2" key="1">
    <citation type="submission" date="2013-08" db="EMBL/GenBank/DDBJ databases">
        <title>The genome sequence of Knoellia subterranea.</title>
        <authorList>
            <person name="Zhu W."/>
            <person name="Wang G."/>
        </authorList>
    </citation>
    <scope>NUCLEOTIDE SEQUENCE [LARGE SCALE GENOMIC DNA]</scope>
    <source>
        <strain evidence="1 2">KCTC 19937</strain>
    </source>
</reference>
<name>A0A0A0JQM5_9MICO</name>
<gene>
    <name evidence="1" type="ORF">N803_11110</name>
</gene>
<comment type="caution">
    <text evidence="1">The sequence shown here is derived from an EMBL/GenBank/DDBJ whole genome shotgun (WGS) entry which is preliminary data.</text>
</comment>
<evidence type="ECO:0000313" key="2">
    <source>
        <dbReference type="Proteomes" id="UP000030011"/>
    </source>
</evidence>
<dbReference type="STRING" id="1385521.N803_11110"/>